<dbReference type="Proteomes" id="UP000095472">
    <property type="component" value="Chromosome"/>
</dbReference>
<accession>A0ACD5H2D9</accession>
<gene>
    <name evidence="1" type="ORF">BH720_018370</name>
</gene>
<proteinExistence type="predicted"/>
<reference evidence="1 2" key="1">
    <citation type="journal article" date="2016" name="Genome Announc.">
        <title>Draft Genome Sequence of the Thermotolerant Cyanobacterium Desertifilum sp. IPPAS B-1220.</title>
        <authorList>
            <person name="Mironov K.S."/>
            <person name="Sinetova M.A."/>
            <person name="Bolatkhan K."/>
            <person name="Zayadan B.K."/>
            <person name="Ustinova V.V."/>
            <person name="Kupriyanova E.V."/>
            <person name="Skrypnik A.N."/>
            <person name="Gogoleva N.E."/>
            <person name="Gogolev Y.V."/>
            <person name="Los D.A."/>
        </authorList>
    </citation>
    <scope>NUCLEOTIDE SEQUENCE [LARGE SCALE GENOMIC DNA]</scope>
    <source>
        <strain evidence="1 2">IPPAS B-1220</strain>
    </source>
</reference>
<keyword evidence="2" id="KW-1185">Reference proteome</keyword>
<evidence type="ECO:0000313" key="1">
    <source>
        <dbReference type="EMBL" id="XPM66949.1"/>
    </source>
</evidence>
<evidence type="ECO:0000313" key="2">
    <source>
        <dbReference type="Proteomes" id="UP000095472"/>
    </source>
</evidence>
<sequence>MNWPFLKTDLQRSRKRKPNLVWILPCLPGAIAAVVVAGLFQIGVWRPLEQIAYTALFRLRGPIAWDDRVVVIAIDEPSLKAIGRFPWSRQQYVRLIETLTPAQPSAIVMDLLFPESTPDDGALAEAMAEQGQVILAQSWDDTGYPLRPNATLRQGAIATYYVLKREDADGIARKVQSHIQGVPVPGRGGGSSSLPRSRTRSVSYSGDAPVGQLYRTR</sequence>
<keyword evidence="1" id="KW-0456">Lyase</keyword>
<dbReference type="EC" id="4.6.1.-" evidence="1"/>
<name>A0ACD5H2D9_9CYAN</name>
<protein>
    <submittedName>
        <fullName evidence="1">CHASE2 domain-containing protein</fullName>
        <ecNumber evidence="1">4.6.1.-</ecNumber>
    </submittedName>
</protein>
<dbReference type="EMBL" id="CP182909">
    <property type="protein sequence ID" value="XPM66949.1"/>
    <property type="molecule type" value="Genomic_DNA"/>
</dbReference>
<organism evidence="1 2">
    <name type="scientific">Desertifilum tharense IPPAS B-1220</name>
    <dbReference type="NCBI Taxonomy" id="1781255"/>
    <lineage>
        <taxon>Bacteria</taxon>
        <taxon>Bacillati</taxon>
        <taxon>Cyanobacteriota</taxon>
        <taxon>Cyanophyceae</taxon>
        <taxon>Desertifilales</taxon>
        <taxon>Desertifilaceae</taxon>
        <taxon>Desertifilum</taxon>
    </lineage>
</organism>